<dbReference type="InterPro" id="IPR001750">
    <property type="entry name" value="ND/Mrp_TM"/>
</dbReference>
<gene>
    <name evidence="10" type="ORF">BECKDK2373B_GA0170837_100710</name>
    <name evidence="11" type="ORF">BECKDK2373C_GA0170839_10759</name>
</gene>
<organism evidence="10">
    <name type="scientific">Candidatus Kentrum sp. DK</name>
    <dbReference type="NCBI Taxonomy" id="2126562"/>
    <lineage>
        <taxon>Bacteria</taxon>
        <taxon>Pseudomonadati</taxon>
        <taxon>Pseudomonadota</taxon>
        <taxon>Gammaproteobacteria</taxon>
        <taxon>Candidatus Kentrum</taxon>
    </lineage>
</organism>
<evidence type="ECO:0000256" key="7">
    <source>
        <dbReference type="RuleBase" id="RU000320"/>
    </source>
</evidence>
<dbReference type="PANTHER" id="PTHR42703:SF1">
    <property type="entry name" value="NA(+)_H(+) ANTIPORTER SUBUNIT D1"/>
    <property type="match status" value="1"/>
</dbReference>
<evidence type="ECO:0000256" key="5">
    <source>
        <dbReference type="ARBA" id="ARBA00022989"/>
    </source>
</evidence>
<comment type="subcellular location">
    <subcellularLocation>
        <location evidence="1">Cell membrane</location>
        <topology evidence="1">Multi-pass membrane protein</topology>
    </subcellularLocation>
    <subcellularLocation>
        <location evidence="7">Membrane</location>
        <topology evidence="7">Multi-pass membrane protein</topology>
    </subcellularLocation>
</comment>
<feature type="transmembrane region" description="Helical" evidence="8">
    <location>
        <begin position="101"/>
        <end position="123"/>
    </location>
</feature>
<protein>
    <submittedName>
        <fullName evidence="10">Multisubunit sodium/proton antiporter, MrpD subunit</fullName>
    </submittedName>
</protein>
<dbReference type="InterPro" id="IPR050586">
    <property type="entry name" value="CPA3_Na-H_Antiporter_D"/>
</dbReference>
<reference evidence="10" key="1">
    <citation type="submission" date="2019-02" db="EMBL/GenBank/DDBJ databases">
        <authorList>
            <person name="Gruber-Vodicka R. H."/>
            <person name="Seah K. B. B."/>
        </authorList>
    </citation>
    <scope>NUCLEOTIDE SEQUENCE</scope>
    <source>
        <strain evidence="11">BECK_DK161</strain>
        <strain evidence="10">BECK_DK47</strain>
    </source>
</reference>
<evidence type="ECO:0000256" key="1">
    <source>
        <dbReference type="ARBA" id="ARBA00004651"/>
    </source>
</evidence>
<feature type="transmembrane region" description="Helical" evidence="8">
    <location>
        <begin position="221"/>
        <end position="243"/>
    </location>
</feature>
<evidence type="ECO:0000256" key="2">
    <source>
        <dbReference type="ARBA" id="ARBA00005346"/>
    </source>
</evidence>
<dbReference type="EMBL" id="CAADEX010000007">
    <property type="protein sequence ID" value="VFJ44023.1"/>
    <property type="molecule type" value="Genomic_DNA"/>
</dbReference>
<accession>A0A450RY40</accession>
<feature type="transmembrane region" description="Helical" evidence="8">
    <location>
        <begin position="188"/>
        <end position="209"/>
    </location>
</feature>
<keyword evidence="4 7" id="KW-0812">Transmembrane</keyword>
<evidence type="ECO:0000256" key="3">
    <source>
        <dbReference type="ARBA" id="ARBA00022475"/>
    </source>
</evidence>
<feature type="transmembrane region" description="Helical" evidence="8">
    <location>
        <begin position="56"/>
        <end position="72"/>
    </location>
</feature>
<feature type="transmembrane region" description="Helical" evidence="8">
    <location>
        <begin position="332"/>
        <end position="352"/>
    </location>
</feature>
<feature type="transmembrane region" description="Helical" evidence="8">
    <location>
        <begin position="25"/>
        <end position="44"/>
    </location>
</feature>
<feature type="transmembrane region" description="Helical" evidence="8">
    <location>
        <begin position="432"/>
        <end position="451"/>
    </location>
</feature>
<dbReference type="AlphaFoldDB" id="A0A450RY40"/>
<dbReference type="Pfam" id="PF00361">
    <property type="entry name" value="Proton_antipo_M"/>
    <property type="match status" value="1"/>
</dbReference>
<evidence type="ECO:0000313" key="11">
    <source>
        <dbReference type="EMBL" id="VFJ59864.1"/>
    </source>
</evidence>
<evidence type="ECO:0000256" key="8">
    <source>
        <dbReference type="SAM" id="Phobius"/>
    </source>
</evidence>
<evidence type="ECO:0000256" key="4">
    <source>
        <dbReference type="ARBA" id="ARBA00022692"/>
    </source>
</evidence>
<dbReference type="EMBL" id="CAADEY010000075">
    <property type="protein sequence ID" value="VFJ59864.1"/>
    <property type="molecule type" value="Genomic_DNA"/>
</dbReference>
<dbReference type="GO" id="GO:0005886">
    <property type="term" value="C:plasma membrane"/>
    <property type="evidence" value="ECO:0007669"/>
    <property type="project" value="UniProtKB-SubCell"/>
</dbReference>
<evidence type="ECO:0000256" key="6">
    <source>
        <dbReference type="ARBA" id="ARBA00023136"/>
    </source>
</evidence>
<feature type="domain" description="NADH:quinone oxidoreductase/Mrp antiporter transmembrane" evidence="9">
    <location>
        <begin position="152"/>
        <end position="445"/>
    </location>
</feature>
<proteinExistence type="inferred from homology"/>
<comment type="similarity">
    <text evidence="2">Belongs to the CPA3 antiporters (TC 2.A.63) subunit D family.</text>
</comment>
<feature type="transmembrane region" description="Helical" evidence="8">
    <location>
        <begin position="264"/>
        <end position="289"/>
    </location>
</feature>
<evidence type="ECO:0000313" key="10">
    <source>
        <dbReference type="EMBL" id="VFJ44023.1"/>
    </source>
</evidence>
<feature type="transmembrane region" description="Helical" evidence="8">
    <location>
        <begin position="358"/>
        <end position="378"/>
    </location>
</feature>
<evidence type="ECO:0000259" key="9">
    <source>
        <dbReference type="Pfam" id="PF00361"/>
    </source>
</evidence>
<name>A0A450RY40_9GAMM</name>
<feature type="transmembrane region" description="Helical" evidence="8">
    <location>
        <begin position="301"/>
        <end position="320"/>
    </location>
</feature>
<feature type="transmembrane region" description="Helical" evidence="8">
    <location>
        <begin position="488"/>
        <end position="507"/>
    </location>
</feature>
<keyword evidence="3" id="KW-1003">Cell membrane</keyword>
<dbReference type="PANTHER" id="PTHR42703">
    <property type="entry name" value="NADH DEHYDROGENASE"/>
    <property type="match status" value="1"/>
</dbReference>
<feature type="transmembrane region" description="Helical" evidence="8">
    <location>
        <begin position="390"/>
        <end position="412"/>
    </location>
</feature>
<keyword evidence="5 8" id="KW-1133">Transmembrane helix</keyword>
<keyword evidence="6 8" id="KW-0472">Membrane</keyword>
<feature type="transmembrane region" description="Helical" evidence="8">
    <location>
        <begin position="159"/>
        <end position="176"/>
    </location>
</feature>
<dbReference type="PRINTS" id="PR01434">
    <property type="entry name" value="NADHDHGNASE5"/>
</dbReference>
<feature type="transmembrane region" description="Helical" evidence="8">
    <location>
        <begin position="135"/>
        <end position="153"/>
    </location>
</feature>
<sequence>MPGYGANAPDPAYPFGIEKPMNSSTLYLILTLALPLAGAVFIAIAGDRRPNLRETVTLSTATVLFLAVLAIYPEVAAGGRPQILLVETLPGMALALTAEPLGMLFALVASFLWIVTSLYAIGYMRAHHEEHQTRFYVCFAIAIASVMGIAFAANMFTLFVFYEVLTLSTYPLVTHAGTEEAKRAGRVYLGLLLGTSFAFLLTAMLWTWLLAGTLDFTPGGILTGLASPTVIGVLFALYVFGIGKAALMPFHRWLPAAMVAPTPVSALLHAVAVVKAGVFTVLKVCVYLFGTDLLTETGVTGWIMVVAASTILIASLVAMAQDNLKKRLAYSTVSQLSYIVLGALLANTMGIIGAGMHIVMHAFGKITLFFCAGAFMVAAHKTEVSQLRGIGRAMPITTFAFLIGALCVIGLPPFGGMWSKWYLVLGALEAEQLVLVGVLMVSTLLNIAYLLPIPIQGFFAPEDRDTNNATQTGSDNGKWRDRVKEAPAFCVAALSLSALGCFVLFLFPEPVYRLIAQIA</sequence>